<dbReference type="SMART" id="SM00225">
    <property type="entry name" value="BTB"/>
    <property type="match status" value="1"/>
</dbReference>
<dbReference type="InterPro" id="IPR011333">
    <property type="entry name" value="SKP1/BTB/POZ_sf"/>
</dbReference>
<sequence length="208" mass="23818">MSDKYSDMTIRCGGRTFKTHKAIVCSQSSFFDKALNSSFKEGITNEVELPEDDPAAIRHMLEFMYKGDYSRVEESTAGCPDTDTQQKALAATARPRRSGFKHLHAYLVADKYDVRALRLLALTRFYRAVELTWMADEEFPDLVDELYATTTEQHQDLRDIVCRLVGFHLLDDHASAKKRMEPVMKKHGEFAMGVLDYYILSVRGDCAW</sequence>
<proteinExistence type="predicted"/>
<dbReference type="PANTHER" id="PTHR47843:SF5">
    <property type="entry name" value="BTB_POZ DOMAIN PROTEIN"/>
    <property type="match status" value="1"/>
</dbReference>
<reference evidence="2 3" key="1">
    <citation type="submission" date="2018-11" db="EMBL/GenBank/DDBJ databases">
        <title>Genome sequence and assembly of Colletotrichum spinosum.</title>
        <authorList>
            <person name="Gan P."/>
            <person name="Shirasu K."/>
        </authorList>
    </citation>
    <scope>NUCLEOTIDE SEQUENCE [LARGE SCALE GENOMIC DNA]</scope>
    <source>
        <strain evidence="2 3">CBS 515.97</strain>
    </source>
</reference>
<dbReference type="SUPFAM" id="SSF54695">
    <property type="entry name" value="POZ domain"/>
    <property type="match status" value="1"/>
</dbReference>
<keyword evidence="3" id="KW-1185">Reference proteome</keyword>
<evidence type="ECO:0000313" key="2">
    <source>
        <dbReference type="EMBL" id="TDZ27702.1"/>
    </source>
</evidence>
<dbReference type="AlphaFoldDB" id="A0A4R8PPX6"/>
<dbReference type="Proteomes" id="UP000295083">
    <property type="component" value="Unassembled WGS sequence"/>
</dbReference>
<evidence type="ECO:0000313" key="3">
    <source>
        <dbReference type="Proteomes" id="UP000295083"/>
    </source>
</evidence>
<feature type="domain" description="BTB" evidence="1">
    <location>
        <begin position="6"/>
        <end position="73"/>
    </location>
</feature>
<dbReference type="PROSITE" id="PS50097">
    <property type="entry name" value="BTB"/>
    <property type="match status" value="1"/>
</dbReference>
<dbReference type="InterPro" id="IPR000210">
    <property type="entry name" value="BTB/POZ_dom"/>
</dbReference>
<comment type="caution">
    <text evidence="2">The sequence shown here is derived from an EMBL/GenBank/DDBJ whole genome shotgun (WGS) entry which is preliminary data.</text>
</comment>
<dbReference type="Pfam" id="PF00651">
    <property type="entry name" value="BTB"/>
    <property type="match status" value="1"/>
</dbReference>
<dbReference type="PANTHER" id="PTHR47843">
    <property type="entry name" value="BTB DOMAIN-CONTAINING PROTEIN-RELATED"/>
    <property type="match status" value="1"/>
</dbReference>
<dbReference type="EMBL" id="QAPG01001807">
    <property type="protein sequence ID" value="TDZ27702.1"/>
    <property type="molecule type" value="Genomic_DNA"/>
</dbReference>
<organism evidence="2 3">
    <name type="scientific">Colletotrichum spinosum</name>
    <dbReference type="NCBI Taxonomy" id="1347390"/>
    <lineage>
        <taxon>Eukaryota</taxon>
        <taxon>Fungi</taxon>
        <taxon>Dikarya</taxon>
        <taxon>Ascomycota</taxon>
        <taxon>Pezizomycotina</taxon>
        <taxon>Sordariomycetes</taxon>
        <taxon>Hypocreomycetidae</taxon>
        <taxon>Glomerellales</taxon>
        <taxon>Glomerellaceae</taxon>
        <taxon>Colletotrichum</taxon>
        <taxon>Colletotrichum orbiculare species complex</taxon>
    </lineage>
</organism>
<protein>
    <submittedName>
        <fullName evidence="2">Protein roadkill</fullName>
    </submittedName>
</protein>
<accession>A0A4R8PPX6</accession>
<dbReference type="Gene3D" id="3.30.710.10">
    <property type="entry name" value="Potassium Channel Kv1.1, Chain A"/>
    <property type="match status" value="1"/>
</dbReference>
<evidence type="ECO:0000259" key="1">
    <source>
        <dbReference type="PROSITE" id="PS50097"/>
    </source>
</evidence>
<gene>
    <name evidence="2" type="primary">rdx</name>
    <name evidence="2" type="ORF">C8035_v009480</name>
</gene>
<name>A0A4R8PPX6_9PEZI</name>
<dbReference type="CDD" id="cd18186">
    <property type="entry name" value="BTB_POZ_ZBTB_KLHL-like"/>
    <property type="match status" value="1"/>
</dbReference>